<organism evidence="2 4">
    <name type="scientific">Rozella allomycis (strain CSF55)</name>
    <dbReference type="NCBI Taxonomy" id="988480"/>
    <lineage>
        <taxon>Eukaryota</taxon>
        <taxon>Fungi</taxon>
        <taxon>Fungi incertae sedis</taxon>
        <taxon>Cryptomycota</taxon>
        <taxon>Cryptomycota incertae sedis</taxon>
        <taxon>Rozella</taxon>
    </lineage>
</organism>
<dbReference type="Gene3D" id="4.10.280.10">
    <property type="entry name" value="Helix-loop-helix DNA-binding domain"/>
    <property type="match status" value="1"/>
</dbReference>
<reference evidence="2 4" key="1">
    <citation type="journal article" date="2013" name="Curr. Biol.">
        <title>Shared signatures of parasitism and phylogenomics unite Cryptomycota and microsporidia.</title>
        <authorList>
            <person name="James T.Y."/>
            <person name="Pelin A."/>
            <person name="Bonen L."/>
            <person name="Ahrendt S."/>
            <person name="Sain D."/>
            <person name="Corradi N."/>
            <person name="Stajich J.E."/>
        </authorList>
    </citation>
    <scope>NUCLEOTIDE SEQUENCE [LARGE SCALE GENOMIC DNA]</scope>
    <source>
        <strain evidence="2 4">CSF55</strain>
        <strain evidence="2 4">CSF55</strain>
    </source>
</reference>
<evidence type="ECO:0000313" key="2">
    <source>
        <dbReference type="EMBL" id="EPZ34858.1"/>
    </source>
</evidence>
<evidence type="ECO:0000259" key="1">
    <source>
        <dbReference type="PROSITE" id="PS50888"/>
    </source>
</evidence>
<sequence length="132" mass="15819">MKVVPFQLDPLNEADNEARKRHRRKLQERQARKQFNDVLNRLKSVNPLIKQNSNLTKLEIVQYTRLYIEELKLQEQELKVQNDEECHPRQIINLGEEDWLSNKLSSLDTEIEKRINQQKWIIDKLTQILSMG</sequence>
<dbReference type="AlphaFoldDB" id="A0A075B215"/>
<protein>
    <recommendedName>
        <fullName evidence="1">BHLH domain-containing protein</fullName>
    </recommendedName>
</protein>
<evidence type="ECO:0000313" key="4">
    <source>
        <dbReference type="Proteomes" id="UP000030755"/>
    </source>
</evidence>
<dbReference type="InterPro" id="IPR036638">
    <property type="entry name" value="HLH_DNA-bd_sf"/>
</dbReference>
<evidence type="ECO:0000313" key="3">
    <source>
        <dbReference type="EMBL" id="RKP21238.1"/>
    </source>
</evidence>
<gene>
    <name evidence="2" type="ORF">O9G_001989</name>
    <name evidence="3" type="ORF">ROZALSC1DRAFT_27338</name>
</gene>
<dbReference type="HOGENOM" id="CLU_1918287_0_0_1"/>
<dbReference type="InterPro" id="IPR011598">
    <property type="entry name" value="bHLH_dom"/>
</dbReference>
<dbReference type="Proteomes" id="UP000281549">
    <property type="component" value="Unassembled WGS sequence"/>
</dbReference>
<evidence type="ECO:0000313" key="5">
    <source>
        <dbReference type="Proteomes" id="UP000281549"/>
    </source>
</evidence>
<name>A0A075B215_ROZAC</name>
<dbReference type="Pfam" id="PF00010">
    <property type="entry name" value="HLH"/>
    <property type="match status" value="1"/>
</dbReference>
<dbReference type="SUPFAM" id="SSF47459">
    <property type="entry name" value="HLH, helix-loop-helix DNA-binding domain"/>
    <property type="match status" value="1"/>
</dbReference>
<accession>A0A075B215</accession>
<keyword evidence="4" id="KW-1185">Reference proteome</keyword>
<proteinExistence type="predicted"/>
<dbReference type="EMBL" id="KE560904">
    <property type="protein sequence ID" value="EPZ34858.1"/>
    <property type="molecule type" value="Genomic_DNA"/>
</dbReference>
<dbReference type="EMBL" id="ML004974">
    <property type="protein sequence ID" value="RKP21238.1"/>
    <property type="molecule type" value="Genomic_DNA"/>
</dbReference>
<dbReference type="Proteomes" id="UP000030755">
    <property type="component" value="Unassembled WGS sequence"/>
</dbReference>
<feature type="domain" description="BHLH" evidence="1">
    <location>
        <begin position="19"/>
        <end position="71"/>
    </location>
</feature>
<dbReference type="GO" id="GO:0046983">
    <property type="term" value="F:protein dimerization activity"/>
    <property type="evidence" value="ECO:0007669"/>
    <property type="project" value="InterPro"/>
</dbReference>
<reference evidence="3" key="3">
    <citation type="submission" date="2018-08" db="EMBL/GenBank/DDBJ databases">
        <title>Leveraging single-cell genomics to expand the Fungal Tree of Life.</title>
        <authorList>
            <consortium name="DOE Joint Genome Institute"/>
            <person name="Ahrendt S.R."/>
            <person name="Quandt C.A."/>
            <person name="Ciobanu D."/>
            <person name="Clum A."/>
            <person name="Salamov A."/>
            <person name="Andreopoulos B."/>
            <person name="Cheng J.-F."/>
            <person name="Woyke T."/>
            <person name="Pelin A."/>
            <person name="Henrissat B."/>
            <person name="Reynolds N."/>
            <person name="Benny G.L."/>
            <person name="Smith M.E."/>
            <person name="James T.Y."/>
            <person name="Grigoriev I.V."/>
        </authorList>
    </citation>
    <scope>NUCLEOTIDE SEQUENCE</scope>
    <source>
        <strain evidence="3">CSF55</strain>
    </source>
</reference>
<dbReference type="PROSITE" id="PS50888">
    <property type="entry name" value="BHLH"/>
    <property type="match status" value="1"/>
</dbReference>
<reference evidence="5" key="2">
    <citation type="journal article" date="2018" name="Nat. Microbiol.">
        <title>Leveraging single-cell genomics to expand the fungal tree of life.</title>
        <authorList>
            <person name="Ahrendt S.R."/>
            <person name="Quandt C.A."/>
            <person name="Ciobanu D."/>
            <person name="Clum A."/>
            <person name="Salamov A."/>
            <person name="Andreopoulos B."/>
            <person name="Cheng J.F."/>
            <person name="Woyke T."/>
            <person name="Pelin A."/>
            <person name="Henrissat B."/>
            <person name="Reynolds N.K."/>
            <person name="Benny G.L."/>
            <person name="Smith M.E."/>
            <person name="James T.Y."/>
            <person name="Grigoriev I.V."/>
        </authorList>
    </citation>
    <scope>NUCLEOTIDE SEQUENCE [LARGE SCALE GENOMIC DNA]</scope>
    <source>
        <strain evidence="5">CSF55</strain>
    </source>
</reference>